<dbReference type="eggNOG" id="COG1233">
    <property type="taxonomic scope" value="Bacteria"/>
</dbReference>
<organism evidence="5 6">
    <name type="scientific">Sphingobium ummariense RL-3</name>
    <dbReference type="NCBI Taxonomy" id="1346791"/>
    <lineage>
        <taxon>Bacteria</taxon>
        <taxon>Pseudomonadati</taxon>
        <taxon>Pseudomonadota</taxon>
        <taxon>Alphaproteobacteria</taxon>
        <taxon>Sphingomonadales</taxon>
        <taxon>Sphingomonadaceae</taxon>
        <taxon>Sphingobium</taxon>
    </lineage>
</organism>
<dbReference type="Pfam" id="PF01593">
    <property type="entry name" value="Amino_oxidase"/>
    <property type="match status" value="1"/>
</dbReference>
<dbReference type="Proteomes" id="UP000015523">
    <property type="component" value="Unassembled WGS sequence"/>
</dbReference>
<gene>
    <name evidence="5" type="ORF">M529_19815</name>
</gene>
<dbReference type="STRING" id="1346791.M529_19815"/>
<dbReference type="PANTHER" id="PTHR10668:SF103">
    <property type="entry name" value="PYRIDINE NUCLEOTIDE-DISULFIDE OXIDOREDUCTASE DOMAIN-CONTAINING PROTEIN 2"/>
    <property type="match status" value="1"/>
</dbReference>
<dbReference type="PATRIC" id="fig|1346791.3.peg.3829"/>
<dbReference type="GO" id="GO:0016491">
    <property type="term" value="F:oxidoreductase activity"/>
    <property type="evidence" value="ECO:0007669"/>
    <property type="project" value="InterPro"/>
</dbReference>
<feature type="domain" description="Amine oxidase" evidence="4">
    <location>
        <begin position="32"/>
        <end position="343"/>
    </location>
</feature>
<dbReference type="InterPro" id="IPR002937">
    <property type="entry name" value="Amino_oxidase"/>
</dbReference>
<evidence type="ECO:0000256" key="1">
    <source>
        <dbReference type="ARBA" id="ARBA00037217"/>
    </source>
</evidence>
<dbReference type="Gene3D" id="3.50.50.60">
    <property type="entry name" value="FAD/NAD(P)-binding domain"/>
    <property type="match status" value="2"/>
</dbReference>
<comment type="function">
    <text evidence="1">Probable oxidoreductase that may play a role as regulator of mitochondrial function.</text>
</comment>
<evidence type="ECO:0000256" key="2">
    <source>
        <dbReference type="ARBA" id="ARBA00038825"/>
    </source>
</evidence>
<accession>T0IXY0</accession>
<evidence type="ECO:0000313" key="6">
    <source>
        <dbReference type="Proteomes" id="UP000015523"/>
    </source>
</evidence>
<dbReference type="PANTHER" id="PTHR10668">
    <property type="entry name" value="PHYTOENE DEHYDROGENASE"/>
    <property type="match status" value="1"/>
</dbReference>
<proteinExistence type="predicted"/>
<reference evidence="5 6" key="1">
    <citation type="journal article" date="2013" name="Genome Announc.">
        <title>Draft Genome Sequence of Sphingobium ummariense Strain RL-3, a Hexachlorocyclohexane-Degrading Bacterium.</title>
        <authorList>
            <person name="Kohli P."/>
            <person name="Dua A."/>
            <person name="Sangwan N."/>
            <person name="Oldach P."/>
            <person name="Khurana J.P."/>
            <person name="Lal R."/>
        </authorList>
    </citation>
    <scope>NUCLEOTIDE SEQUENCE [LARGE SCALE GENOMIC DNA]</scope>
    <source>
        <strain evidence="5 6">RL-3</strain>
    </source>
</reference>
<evidence type="ECO:0000256" key="3">
    <source>
        <dbReference type="ARBA" id="ARBA00040298"/>
    </source>
</evidence>
<keyword evidence="6" id="KW-1185">Reference proteome</keyword>
<sequence>MDPRLRGDDEQGEGQEMTTSYDAVIIGGGHNGLVCAFYLARAGYRVRILERRAVVGGAAVTEEFHPGFRNSTASYTVSLLNPKVIRDMKLADHGYRVIERPVSNFLPQPDGGYLKLGGGLERTQAEFAKFSARDAAALPAYYDALEVVADVLRDLVLKAPPNVGDGLATITDAVRQGRRIAALPIEQQRDVLDLFAKSARTFLDSWFESDAVKAAFGFDAVVGNYASPDTPGSAYVLLHHVFGEVNGKKGAWGHSVGGMGAITQIMAKVVTAMGVEISLEAPVASVLVDGARAVGVRLESGEEVMGAAVIANVGPKLLYERMMTPADLPADFLKRIRAFKAGSGTFRMNVALSALPDFACLPGTGEHHQSGIIIAPTLDYMDRAFLDAKRYGWSKQPIVEMLIPSTIDDSLAPEGAHVASLFCQQFAPELPDGRSWDEEREAAADHIVATVDAYAPGFAKSVIALQIHSPLDLERKFGLVGGDIMHGNLTLDQMWSARPVLGHGAYRGPVKGLYMCGAGTHPGGGVTGAPGHNAAREVLKDRTLFGRWRGRG</sequence>
<evidence type="ECO:0000313" key="5">
    <source>
        <dbReference type="EMBL" id="EQB30596.1"/>
    </source>
</evidence>
<dbReference type="AlphaFoldDB" id="T0IXY0"/>
<comment type="subunit">
    <text evidence="2">Interacts with COX5B; this interaction may contribute to localize PYROXD2 to the inner face of the inner mitochondrial membrane.</text>
</comment>
<evidence type="ECO:0000259" key="4">
    <source>
        <dbReference type="Pfam" id="PF01593"/>
    </source>
</evidence>
<protein>
    <recommendedName>
        <fullName evidence="3">Pyridine nucleotide-disulfide oxidoreductase domain-containing protein 2</fullName>
    </recommendedName>
</protein>
<name>T0IXY0_9SPHN</name>
<comment type="caution">
    <text evidence="5">The sequence shown here is derived from an EMBL/GenBank/DDBJ whole genome shotgun (WGS) entry which is preliminary data.</text>
</comment>
<dbReference type="SUPFAM" id="SSF51905">
    <property type="entry name" value="FAD/NAD(P)-binding domain"/>
    <property type="match status" value="1"/>
</dbReference>
<dbReference type="EMBL" id="AUWY01000120">
    <property type="protein sequence ID" value="EQB30596.1"/>
    <property type="molecule type" value="Genomic_DNA"/>
</dbReference>
<dbReference type="InterPro" id="IPR036188">
    <property type="entry name" value="FAD/NAD-bd_sf"/>
</dbReference>